<reference evidence="5" key="1">
    <citation type="submission" date="2019-07" db="EMBL/GenBank/DDBJ databases">
        <title>Phylogenomic Reclassification of ATCC Bacillus Strains and Various Taxa within the Genus Bacillus.</title>
        <authorList>
            <person name="Riojas M.A."/>
            <person name="Frank A.M."/>
            <person name="Fenn S.L."/>
            <person name="King S."/>
            <person name="Brower S."/>
            <person name="Hazbon M.H."/>
        </authorList>
    </citation>
    <scope>NUCLEOTIDE SEQUENCE</scope>
    <source>
        <strain evidence="5">ATCC 27142</strain>
    </source>
</reference>
<dbReference type="Proteomes" id="UP001182042">
    <property type="component" value="Unassembled WGS sequence"/>
</dbReference>
<dbReference type="InterPro" id="IPR036116">
    <property type="entry name" value="FN3_sf"/>
</dbReference>
<comment type="caution">
    <text evidence="5">The sequence shown here is derived from an EMBL/GenBank/DDBJ whole genome shotgun (WGS) entry which is preliminary data.</text>
</comment>
<protein>
    <recommendedName>
        <fullName evidence="7">Phage minor structural protein</fullName>
    </recommendedName>
</protein>
<dbReference type="InterPro" id="IPR030392">
    <property type="entry name" value="S74_ICA"/>
</dbReference>
<evidence type="ECO:0000313" key="5">
    <source>
        <dbReference type="EMBL" id="MDR4249034.1"/>
    </source>
</evidence>
<evidence type="ECO:0000259" key="4">
    <source>
        <dbReference type="PROSITE" id="PS51688"/>
    </source>
</evidence>
<name>A0AAE3WGH8_BACPU</name>
<proteinExistence type="predicted"/>
<dbReference type="InterPro" id="IPR013783">
    <property type="entry name" value="Ig-like_fold"/>
</dbReference>
<dbReference type="PROSITE" id="PS50853">
    <property type="entry name" value="FN3"/>
    <property type="match status" value="1"/>
</dbReference>
<evidence type="ECO:0000313" key="6">
    <source>
        <dbReference type="Proteomes" id="UP001182042"/>
    </source>
</evidence>
<accession>A0AAE3WGH8</accession>
<dbReference type="Pfam" id="PF13884">
    <property type="entry name" value="Peptidase_S74"/>
    <property type="match status" value="1"/>
</dbReference>
<dbReference type="InterPro" id="IPR003961">
    <property type="entry name" value="FN3_dom"/>
</dbReference>
<dbReference type="Gene3D" id="2.60.40.10">
    <property type="entry name" value="Immunoglobulins"/>
    <property type="match status" value="1"/>
</dbReference>
<dbReference type="RefSeq" id="WP_309415417.1">
    <property type="nucleotide sequence ID" value="NZ_CP187658.1"/>
</dbReference>
<dbReference type="Pfam" id="PF06605">
    <property type="entry name" value="Prophage_tail"/>
    <property type="match status" value="1"/>
</dbReference>
<organism evidence="5 6">
    <name type="scientific">Bacillus pumilus</name>
    <name type="common">Bacillus mesentericus</name>
    <dbReference type="NCBI Taxonomy" id="1408"/>
    <lineage>
        <taxon>Bacteria</taxon>
        <taxon>Bacillati</taxon>
        <taxon>Bacillota</taxon>
        <taxon>Bacilli</taxon>
        <taxon>Bacillales</taxon>
        <taxon>Bacillaceae</taxon>
        <taxon>Bacillus</taxon>
    </lineage>
</organism>
<dbReference type="InterPro" id="IPR007119">
    <property type="entry name" value="Phage_tail_spike_N"/>
</dbReference>
<dbReference type="InterPro" id="IPR010572">
    <property type="entry name" value="Tail_dom"/>
</dbReference>
<feature type="coiled-coil region" evidence="1">
    <location>
        <begin position="1043"/>
        <end position="1077"/>
    </location>
</feature>
<dbReference type="EMBL" id="VKQA01000001">
    <property type="protein sequence ID" value="MDR4249034.1"/>
    <property type="molecule type" value="Genomic_DNA"/>
</dbReference>
<dbReference type="AlphaFoldDB" id="A0AAE3WGH8"/>
<evidence type="ECO:0008006" key="7">
    <source>
        <dbReference type="Google" id="ProtNLM"/>
    </source>
</evidence>
<dbReference type="PROSITE" id="PS51688">
    <property type="entry name" value="ICA"/>
    <property type="match status" value="1"/>
</dbReference>
<evidence type="ECO:0000256" key="1">
    <source>
        <dbReference type="SAM" id="Coils"/>
    </source>
</evidence>
<evidence type="ECO:0000259" key="3">
    <source>
        <dbReference type="PROSITE" id="PS50853"/>
    </source>
</evidence>
<keyword evidence="1" id="KW-0175">Coiled coil</keyword>
<dbReference type="SUPFAM" id="SSF49265">
    <property type="entry name" value="Fibronectin type III"/>
    <property type="match status" value="1"/>
</dbReference>
<dbReference type="InterPro" id="IPR044051">
    <property type="entry name" value="Prophage_tail_N"/>
</dbReference>
<sequence length="1079" mass="121119">MAEIFILSPEDELLAVLSSDGQDSCNFWDAKYKEELNLGSSFSFIADASHPDAKYLFEENQVVFRDKDGELRAFVIKELDDTDDGAELNTLVTCEAAMMELAETIIKERRPKDRTAQEVLDQVFERTRWTVEVTVELGLNSTSFYKMNVLECLSDVLNKWGGEFKDVVEFDGNTITKRMIKVLSRRGKDSGKRFEIDKDTESIRRTVISYPKTALYGYGASLQTTDEDGEETGGYSRFIDFADVEWKKSNGDPVDKPKGQEWVGDPALLQKYGRTKNGALIHREDIFTDENIEDPEELLKATYNHLMTVASKTEINYELSVKLLEGMEGYEHEQVELGDRTVAIDRNFANPVEITQRVISMEYDITDPINTCVVELGQFLSVYDDDINRKIKDLEESISKPRPTKPIDNNSYPDIKPGTPKNVEANGSFKTIQIFWEYDSNIYINHYEVYGSQIKEFVPSNEHLLWRGKTSAFVHEVETDEVWYYRVRAVNTRNTPGDFSLQVSASTVRVISDDILFGSVIANHLADNLDLAEKLSQNTVKKINEVPMKEIQQAQSAIDVLSEQINLKVSKDGLISEINLSPEGILISGDRIHISGQTLIDDAVIGVAAIANATITSAKIANLAVGNSQIQDLAVTNAKIANLAVDDAKIADLSVNKLKAGTIDTSTIKIRGGSAIDYTLIDGSYLESRGRFTRTWQNKTETHDVTMRFQNGYFRASNLNADRNLYYSDFGISTYASGNQDESSGTVEFFSYDYHPVRKGITISSVGGVVALRSSLEKVILDAYDHAYIKSNQQQVRIQPRNHVTGNNTFAFHVVDNNDASLQDGVLFFGSENNSKWSSGLRFSKTLNSNTLYVTDGDGVRGAGNLEVFNLRVNNRMIGGIEATNDNAFAYVNNAFKIMNKDGSALRDLETRNAIMNDVIFGSLRTADTETNTYIGVGSHELRITNNQFFNSGNTVYRAIRAAAFNQGSSRQYKTNIIPLTDVGLEVIRELRIVEYDLKDDIERNIFDNTQVGLIAEDSPKVSTSDNLAINMYKLSSYNTKAIQELDKKMTNAAEEIEWIKIENQYLRQKIKQLEDKTA</sequence>
<dbReference type="NCBIfam" id="TIGR01665">
    <property type="entry name" value="put_anti_recept"/>
    <property type="match status" value="2"/>
</dbReference>
<feature type="domain" description="Peptidase S74" evidence="4">
    <location>
        <begin position="969"/>
        <end position="1078"/>
    </location>
</feature>
<feature type="domain" description="Fibronectin type-III" evidence="3">
    <location>
        <begin position="416"/>
        <end position="510"/>
    </location>
</feature>
<evidence type="ECO:0000256" key="2">
    <source>
        <dbReference type="SAM" id="MobiDB-lite"/>
    </source>
</evidence>
<gene>
    <name evidence="5" type="ORF">FO508_01555</name>
</gene>
<feature type="region of interest" description="Disordered" evidence="2">
    <location>
        <begin position="398"/>
        <end position="419"/>
    </location>
</feature>
<dbReference type="Pfam" id="PF18994">
    <property type="entry name" value="Prophage_tailD1"/>
    <property type="match status" value="1"/>
</dbReference>